<keyword evidence="7" id="KW-1185">Reference proteome</keyword>
<sequence length="142" mass="15553">MNRQNEAVTTFPRFLSGRFPMTALIQVLAVAEHLSFHRAARVLGVSQSSVSSRVKALEDELGIVLFDRNTRGVRVIAAGRRFLDQVHEALGILDHAVKMARTQARGEEGELSITVAFLNKQLEGSSCLAFCAAPVLHLRSVV</sequence>
<reference evidence="7" key="1">
    <citation type="journal article" date="2019" name="Int. J. Syst. Evol. Microbiol.">
        <title>The Global Catalogue of Microorganisms (GCM) 10K type strain sequencing project: providing services to taxonomists for standard genome sequencing and annotation.</title>
        <authorList>
            <consortium name="The Broad Institute Genomics Platform"/>
            <consortium name="The Broad Institute Genome Sequencing Center for Infectious Disease"/>
            <person name="Wu L."/>
            <person name="Ma J."/>
        </authorList>
    </citation>
    <scope>NUCLEOTIDE SEQUENCE [LARGE SCALE GENOMIC DNA]</scope>
    <source>
        <strain evidence="7">CCUG 36916</strain>
    </source>
</reference>
<keyword evidence="3" id="KW-0238">DNA-binding</keyword>
<proteinExistence type="inferred from homology"/>
<name>A0ABW1WK33_9HYPH</name>
<dbReference type="InterPro" id="IPR000847">
    <property type="entry name" value="LysR_HTH_N"/>
</dbReference>
<dbReference type="Proteomes" id="UP001596237">
    <property type="component" value="Unassembled WGS sequence"/>
</dbReference>
<dbReference type="PANTHER" id="PTHR30346">
    <property type="entry name" value="TRANSCRIPTIONAL DUAL REGULATOR HCAR-RELATED"/>
    <property type="match status" value="1"/>
</dbReference>
<dbReference type="PRINTS" id="PR00039">
    <property type="entry name" value="HTHLYSR"/>
</dbReference>
<evidence type="ECO:0000256" key="2">
    <source>
        <dbReference type="ARBA" id="ARBA00023015"/>
    </source>
</evidence>
<protein>
    <submittedName>
        <fullName evidence="6">LysR family transcriptional regulator</fullName>
    </submittedName>
</protein>
<evidence type="ECO:0000256" key="4">
    <source>
        <dbReference type="ARBA" id="ARBA00023163"/>
    </source>
</evidence>
<dbReference type="PANTHER" id="PTHR30346:SF0">
    <property type="entry name" value="HCA OPERON TRANSCRIPTIONAL ACTIVATOR HCAR"/>
    <property type="match status" value="1"/>
</dbReference>
<evidence type="ECO:0000313" key="7">
    <source>
        <dbReference type="Proteomes" id="UP001596237"/>
    </source>
</evidence>
<keyword evidence="4" id="KW-0804">Transcription</keyword>
<comment type="caution">
    <text evidence="6">The sequence shown here is derived from an EMBL/GenBank/DDBJ whole genome shotgun (WGS) entry which is preliminary data.</text>
</comment>
<dbReference type="Gene3D" id="1.10.10.10">
    <property type="entry name" value="Winged helix-like DNA-binding domain superfamily/Winged helix DNA-binding domain"/>
    <property type="match status" value="1"/>
</dbReference>
<dbReference type="Pfam" id="PF00126">
    <property type="entry name" value="HTH_1"/>
    <property type="match status" value="1"/>
</dbReference>
<comment type="similarity">
    <text evidence="1">Belongs to the LysR transcriptional regulatory family.</text>
</comment>
<evidence type="ECO:0000256" key="1">
    <source>
        <dbReference type="ARBA" id="ARBA00009437"/>
    </source>
</evidence>
<accession>A0ABW1WK33</accession>
<dbReference type="InterPro" id="IPR036388">
    <property type="entry name" value="WH-like_DNA-bd_sf"/>
</dbReference>
<gene>
    <name evidence="6" type="ORF">ACFQDP_05235</name>
</gene>
<dbReference type="EMBL" id="JBHSTT010000018">
    <property type="protein sequence ID" value="MFC6388746.1"/>
    <property type="molecule type" value="Genomic_DNA"/>
</dbReference>
<dbReference type="InterPro" id="IPR036390">
    <property type="entry name" value="WH_DNA-bd_sf"/>
</dbReference>
<dbReference type="SUPFAM" id="SSF46785">
    <property type="entry name" value="Winged helix' DNA-binding domain"/>
    <property type="match status" value="1"/>
</dbReference>
<evidence type="ECO:0000256" key="3">
    <source>
        <dbReference type="ARBA" id="ARBA00023125"/>
    </source>
</evidence>
<dbReference type="PROSITE" id="PS50931">
    <property type="entry name" value="HTH_LYSR"/>
    <property type="match status" value="1"/>
</dbReference>
<evidence type="ECO:0000313" key="6">
    <source>
        <dbReference type="EMBL" id="MFC6388746.1"/>
    </source>
</evidence>
<organism evidence="6 7">
    <name type="scientific">Methylorubrum zatmanii</name>
    <dbReference type="NCBI Taxonomy" id="29429"/>
    <lineage>
        <taxon>Bacteria</taxon>
        <taxon>Pseudomonadati</taxon>
        <taxon>Pseudomonadota</taxon>
        <taxon>Alphaproteobacteria</taxon>
        <taxon>Hyphomicrobiales</taxon>
        <taxon>Methylobacteriaceae</taxon>
        <taxon>Methylorubrum</taxon>
    </lineage>
</organism>
<keyword evidence="2" id="KW-0805">Transcription regulation</keyword>
<evidence type="ECO:0000259" key="5">
    <source>
        <dbReference type="PROSITE" id="PS50931"/>
    </source>
</evidence>
<feature type="domain" description="HTH lysR-type" evidence="5">
    <location>
        <begin position="28"/>
        <end position="76"/>
    </location>
</feature>
<dbReference type="RefSeq" id="WP_246482178.1">
    <property type="nucleotide sequence ID" value="NZ_NKUI01000158.1"/>
</dbReference>